<proteinExistence type="predicted"/>
<evidence type="ECO:0000313" key="2">
    <source>
        <dbReference type="Proteomes" id="UP000067626"/>
    </source>
</evidence>
<reference evidence="1 2" key="1">
    <citation type="submission" date="2015-07" db="EMBL/GenBank/DDBJ databases">
        <title>Genome analysis of myxobacterium Chondromyces crocatus Cm c5 reveals a high potential for natural compound synthesis and the genetic basis for the loss of fruiting body formation.</title>
        <authorList>
            <person name="Zaburannyi N."/>
            <person name="Bunk B."/>
            <person name="Maier J."/>
            <person name="Overmann J."/>
            <person name="Mueller R."/>
        </authorList>
    </citation>
    <scope>NUCLEOTIDE SEQUENCE [LARGE SCALE GENOMIC DNA]</scope>
    <source>
        <strain evidence="1 2">Cm c5</strain>
    </source>
</reference>
<organism evidence="1 2">
    <name type="scientific">Chondromyces crocatus</name>
    <dbReference type="NCBI Taxonomy" id="52"/>
    <lineage>
        <taxon>Bacteria</taxon>
        <taxon>Pseudomonadati</taxon>
        <taxon>Myxococcota</taxon>
        <taxon>Polyangia</taxon>
        <taxon>Polyangiales</taxon>
        <taxon>Polyangiaceae</taxon>
        <taxon>Chondromyces</taxon>
    </lineage>
</organism>
<sequence length="232" mass="25403">MLGFMRPWTLAFAFLTGCAITNPPGWEMRSEPPERIEATPWVPYGSAPVSWDLRGGDKILVDVQKGTVISGMGMYHADLRFKVAYASEPSASITCATEPAGPDVPRTRFGCWSAEGAAEPLTFWMAPGVDCPARHAAVTKTLTTPECWHGVLTLPDRTLQLRHGIMPSMGSPIGRVSWVSAKGDPLLVADIVVTLWIELFDPRGGPRVDQGLRRKLTLLTVALHWWEHASSD</sequence>
<protein>
    <submittedName>
        <fullName evidence="1">Uncharacterized protein</fullName>
    </submittedName>
</protein>
<name>A0A0K1ESI9_CHOCO</name>
<accession>A0A0K1ESI9</accession>
<keyword evidence="2" id="KW-1185">Reference proteome</keyword>
<dbReference type="AlphaFoldDB" id="A0A0K1ESI9"/>
<dbReference type="EMBL" id="CP012159">
    <property type="protein sequence ID" value="AKT43905.1"/>
    <property type="molecule type" value="Genomic_DNA"/>
</dbReference>
<dbReference type="PROSITE" id="PS51257">
    <property type="entry name" value="PROKAR_LIPOPROTEIN"/>
    <property type="match status" value="1"/>
</dbReference>
<evidence type="ECO:0000313" key="1">
    <source>
        <dbReference type="EMBL" id="AKT43905.1"/>
    </source>
</evidence>
<gene>
    <name evidence="1" type="ORF">CMC5_081420</name>
</gene>
<dbReference type="Proteomes" id="UP000067626">
    <property type="component" value="Chromosome"/>
</dbReference>
<dbReference type="KEGG" id="ccro:CMC5_081420"/>